<comment type="caution">
    <text evidence="1">The sequence shown here is derived from an EMBL/GenBank/DDBJ whole genome shotgun (WGS) entry which is preliminary data.</text>
</comment>
<organism evidence="1 2">
    <name type="scientific">Leptospira kirschneri serovar Pomona</name>
    <dbReference type="NCBI Taxonomy" id="561005"/>
    <lineage>
        <taxon>Bacteria</taxon>
        <taxon>Pseudomonadati</taxon>
        <taxon>Spirochaetota</taxon>
        <taxon>Spirochaetia</taxon>
        <taxon>Leptospirales</taxon>
        <taxon>Leptospiraceae</taxon>
        <taxon>Leptospira</taxon>
    </lineage>
</organism>
<dbReference type="EMBL" id="MVIT01000078">
    <property type="protein sequence ID" value="OOV40075.1"/>
    <property type="molecule type" value="Genomic_DNA"/>
</dbReference>
<evidence type="ECO:0000313" key="2">
    <source>
        <dbReference type="Proteomes" id="UP000191008"/>
    </source>
</evidence>
<dbReference type="Proteomes" id="UP000191008">
    <property type="component" value="Unassembled WGS sequence"/>
</dbReference>
<dbReference type="AlphaFoldDB" id="A0A1T1DGR5"/>
<evidence type="ECO:0000313" key="1">
    <source>
        <dbReference type="EMBL" id="OOV40075.1"/>
    </source>
</evidence>
<sequence>MINEKQNLEHQIKKMYHLYNRGDDHGVFDVLRSIQQLTPGFQPEPKIKLVEQVLIHPGAIIPKTLSRS</sequence>
<accession>A0A1T1DGR5</accession>
<reference evidence="1 2" key="1">
    <citation type="submission" date="2017-02" db="EMBL/GenBank/DDBJ databases">
        <title>Comparative genomic analysis of Brazilian Leptospira kirschneri strains of different serogroups.</title>
        <authorList>
            <person name="Moreno L.Z."/>
            <person name="Miraglia F."/>
            <person name="Kremer F.S."/>
            <person name="Eslabao M.R."/>
            <person name="Lilenbaum W."/>
            <person name="Dellagostin O.A."/>
            <person name="Moreno A.M."/>
        </authorList>
    </citation>
    <scope>NUCLEOTIDE SEQUENCE [LARGE SCALE GENOMIC DNA]</scope>
    <source>
        <strain evidence="1 2">M110/06</strain>
    </source>
</reference>
<protein>
    <submittedName>
        <fullName evidence="1">Uncharacterized protein</fullName>
    </submittedName>
</protein>
<gene>
    <name evidence="1" type="ORF">B1J93_21200</name>
</gene>
<name>A0A1T1DGR5_9LEPT</name>
<proteinExistence type="predicted"/>